<dbReference type="PROSITE" id="PS51257">
    <property type="entry name" value="PROKAR_LIPOPROTEIN"/>
    <property type="match status" value="1"/>
</dbReference>
<dbReference type="RefSeq" id="WP_353862226.1">
    <property type="nucleotide sequence ID" value="NZ_CP088295.1"/>
</dbReference>
<protein>
    <recommendedName>
        <fullName evidence="4">Lipoprotein</fullName>
    </recommendedName>
</protein>
<feature type="chain" id="PRO_5045465123" description="Lipoprotein" evidence="1">
    <location>
        <begin position="19"/>
        <end position="241"/>
    </location>
</feature>
<feature type="signal peptide" evidence="1">
    <location>
        <begin position="1"/>
        <end position="18"/>
    </location>
</feature>
<evidence type="ECO:0008006" key="4">
    <source>
        <dbReference type="Google" id="ProtNLM"/>
    </source>
</evidence>
<accession>A0ABY5PAI2</accession>
<sequence length="241" mass="25464">MAGRALIMGLLVLGAVVAAGCESTQDKAAKLADSSAEAFTQKGLSVTKENPDVEVVKTWALQDENGTAVAVRLRNRSQRRLVEVPIAIDATDAAGKSLYRNDAPGLDASLVGVALIRPGEELTWVHDQVVAAEKPVKVEAKVGEQKQVLKTEEPRITLQQIEQAEDPAGVTVTGFVMNKSDVEQRDLVVYAAATKGGDVVALGKGQVQRVKPGKRARFNVFFIGDPTGATIDLAVPATVVG</sequence>
<keyword evidence="1" id="KW-0732">Signal</keyword>
<evidence type="ECO:0000313" key="3">
    <source>
        <dbReference type="Proteomes" id="UP001058860"/>
    </source>
</evidence>
<dbReference type="Proteomes" id="UP001058860">
    <property type="component" value="Chromosome"/>
</dbReference>
<reference evidence="3" key="1">
    <citation type="submission" date="2021-11" db="EMBL/GenBank/DDBJ databases">
        <title>Cultivation dependent microbiological survey of springs from the worlds oldest radium mine currently devoted to the extraction of radon-saturated water.</title>
        <authorList>
            <person name="Kapinusova G."/>
            <person name="Smrhova T."/>
            <person name="Strejcek M."/>
            <person name="Suman J."/>
            <person name="Jani K."/>
            <person name="Pajer P."/>
            <person name="Uhlik O."/>
        </authorList>
    </citation>
    <scope>NUCLEOTIDE SEQUENCE [LARGE SCALE GENOMIC DNA]</scope>
    <source>
        <strain evidence="3">J379</strain>
    </source>
</reference>
<proteinExistence type="predicted"/>
<organism evidence="2 3">
    <name type="scientific">Svornostia abyssi</name>
    <dbReference type="NCBI Taxonomy" id="2898438"/>
    <lineage>
        <taxon>Bacteria</taxon>
        <taxon>Bacillati</taxon>
        <taxon>Actinomycetota</taxon>
        <taxon>Thermoleophilia</taxon>
        <taxon>Solirubrobacterales</taxon>
        <taxon>Baekduiaceae</taxon>
        <taxon>Svornostia</taxon>
    </lineage>
</organism>
<keyword evidence="3" id="KW-1185">Reference proteome</keyword>
<gene>
    <name evidence="2" type="ORF">LRS13_13145</name>
</gene>
<evidence type="ECO:0000313" key="2">
    <source>
        <dbReference type="EMBL" id="UUY01674.1"/>
    </source>
</evidence>
<name>A0ABY5PAI2_9ACTN</name>
<evidence type="ECO:0000256" key="1">
    <source>
        <dbReference type="SAM" id="SignalP"/>
    </source>
</evidence>
<dbReference type="EMBL" id="CP088295">
    <property type="protein sequence ID" value="UUY01674.1"/>
    <property type="molecule type" value="Genomic_DNA"/>
</dbReference>